<evidence type="ECO:0000259" key="4">
    <source>
        <dbReference type="Pfam" id="PF25973"/>
    </source>
</evidence>
<proteinExistence type="inferred from homology"/>
<dbReference type="Pfam" id="PF25975">
    <property type="entry name" value="CzcB_C"/>
    <property type="match status" value="1"/>
</dbReference>
<comment type="caution">
    <text evidence="6">The sequence shown here is derived from an EMBL/GenBank/DDBJ whole genome shotgun (WGS) entry which is preliminary data.</text>
</comment>
<dbReference type="InterPro" id="IPR058649">
    <property type="entry name" value="CzcB_C"/>
</dbReference>
<dbReference type="GO" id="GO:0030313">
    <property type="term" value="C:cell envelope"/>
    <property type="evidence" value="ECO:0007669"/>
    <property type="project" value="TreeGrafter"/>
</dbReference>
<dbReference type="Pfam" id="PF25973">
    <property type="entry name" value="BSH_CzcB"/>
    <property type="match status" value="1"/>
</dbReference>
<feature type="domain" description="CzcB-like barrel-sandwich hybrid" evidence="4">
    <location>
        <begin position="84"/>
        <end position="216"/>
    </location>
</feature>
<evidence type="ECO:0000256" key="2">
    <source>
        <dbReference type="ARBA" id="ARBA00022448"/>
    </source>
</evidence>
<dbReference type="Gene3D" id="2.40.50.100">
    <property type="match status" value="1"/>
</dbReference>
<evidence type="ECO:0000256" key="1">
    <source>
        <dbReference type="ARBA" id="ARBA00009477"/>
    </source>
</evidence>
<accession>A0A936F0N0</accession>
<feature type="compositionally biased region" description="Basic and acidic residues" evidence="3">
    <location>
        <begin position="25"/>
        <end position="38"/>
    </location>
</feature>
<dbReference type="GO" id="GO:0015679">
    <property type="term" value="P:plasma membrane copper ion transport"/>
    <property type="evidence" value="ECO:0007669"/>
    <property type="project" value="TreeGrafter"/>
</dbReference>
<dbReference type="InterPro" id="IPR006143">
    <property type="entry name" value="RND_pump_MFP"/>
</dbReference>
<protein>
    <submittedName>
        <fullName evidence="6">Efflux RND transporter periplasmic adaptor subunit</fullName>
    </submittedName>
</protein>
<dbReference type="InterPro" id="IPR051909">
    <property type="entry name" value="MFP_Cation_Efflux"/>
</dbReference>
<dbReference type="GO" id="GO:0016020">
    <property type="term" value="C:membrane"/>
    <property type="evidence" value="ECO:0007669"/>
    <property type="project" value="InterPro"/>
</dbReference>
<comment type="similarity">
    <text evidence="1">Belongs to the membrane fusion protein (MFP) (TC 8.A.1) family.</text>
</comment>
<dbReference type="InterPro" id="IPR058647">
    <property type="entry name" value="BSH_CzcB-like"/>
</dbReference>
<evidence type="ECO:0000259" key="5">
    <source>
        <dbReference type="Pfam" id="PF25975"/>
    </source>
</evidence>
<evidence type="ECO:0000256" key="3">
    <source>
        <dbReference type="SAM" id="MobiDB-lite"/>
    </source>
</evidence>
<reference evidence="6 7" key="1">
    <citation type="submission" date="2020-10" db="EMBL/GenBank/DDBJ databases">
        <title>Connecting structure to function with the recovery of over 1000 high-quality activated sludge metagenome-assembled genomes encoding full-length rRNA genes using long-read sequencing.</title>
        <authorList>
            <person name="Singleton C.M."/>
            <person name="Petriglieri F."/>
            <person name="Kristensen J.M."/>
            <person name="Kirkegaard R.H."/>
            <person name="Michaelsen T.Y."/>
            <person name="Andersen M.H."/>
            <person name="Karst S.M."/>
            <person name="Dueholm M.S."/>
            <person name="Nielsen P.H."/>
            <person name="Albertsen M."/>
        </authorList>
    </citation>
    <scope>NUCLEOTIDE SEQUENCE [LARGE SCALE GENOMIC DNA]</scope>
    <source>
        <strain evidence="6">OdNE_18-Q3-R46-58_MAXAC.008</strain>
    </source>
</reference>
<name>A0A936F0N0_9BACT</name>
<dbReference type="NCBIfam" id="TIGR01730">
    <property type="entry name" value="RND_mfp"/>
    <property type="match status" value="1"/>
</dbReference>
<evidence type="ECO:0000313" key="6">
    <source>
        <dbReference type="EMBL" id="MBK8571979.1"/>
    </source>
</evidence>
<evidence type="ECO:0000313" key="7">
    <source>
        <dbReference type="Proteomes" id="UP000709959"/>
    </source>
</evidence>
<dbReference type="Gene3D" id="1.10.287.470">
    <property type="entry name" value="Helix hairpin bin"/>
    <property type="match status" value="1"/>
</dbReference>
<dbReference type="Proteomes" id="UP000709959">
    <property type="component" value="Unassembled WGS sequence"/>
</dbReference>
<dbReference type="PANTHER" id="PTHR30097:SF4">
    <property type="entry name" value="SLR6042 PROTEIN"/>
    <property type="match status" value="1"/>
</dbReference>
<sequence>MTHAIPLSLLTLALVATLACDRRPHPPSEAKATHEEAGAHAGEGAHLPLKDIRGLSFLVVPEPKAGAAWHPAEAVGDESAQALLSSPVRGIVSAILIPPGQPVRAGVGLITLQSPELARLKADWLSGKAKRERAEAELAREQRLFEAQAGSRRELEAAKSEAATARADEEAARLALEARGQNPETAGAVLTVKAPKGGSVTAYKIQLGQGVEAGQELGGFQAASAAIARLELPLPGPGNWKAGALTEVRQSDGRQWRAQLEGTPTTLTTDTRRLSYRLRLLGGPLPIPGTSLEVKVPHERAIYLPQAALQQVDGHWGVFVAGQGEAVFRPVRRGLDMKDEVLVLEGLKPGETVVAEGAYLLKAFRQKRAQPEEGGGHGH</sequence>
<dbReference type="GO" id="GO:0060003">
    <property type="term" value="P:copper ion export"/>
    <property type="evidence" value="ECO:0007669"/>
    <property type="project" value="TreeGrafter"/>
</dbReference>
<dbReference type="AlphaFoldDB" id="A0A936F0N0"/>
<dbReference type="SUPFAM" id="SSF111369">
    <property type="entry name" value="HlyD-like secretion proteins"/>
    <property type="match status" value="1"/>
</dbReference>
<dbReference type="EMBL" id="JADKCH010000002">
    <property type="protein sequence ID" value="MBK8571979.1"/>
    <property type="molecule type" value="Genomic_DNA"/>
</dbReference>
<feature type="domain" description="CzcB-like C-terminal circularly permuted SH3-like" evidence="5">
    <location>
        <begin position="304"/>
        <end position="362"/>
    </location>
</feature>
<keyword evidence="2" id="KW-0813">Transport</keyword>
<dbReference type="GO" id="GO:0022857">
    <property type="term" value="F:transmembrane transporter activity"/>
    <property type="evidence" value="ECO:0007669"/>
    <property type="project" value="InterPro"/>
</dbReference>
<gene>
    <name evidence="6" type="ORF">IPN91_04880</name>
</gene>
<feature type="region of interest" description="Disordered" evidence="3">
    <location>
        <begin position="25"/>
        <end position="44"/>
    </location>
</feature>
<dbReference type="PANTHER" id="PTHR30097">
    <property type="entry name" value="CATION EFFLUX SYSTEM PROTEIN CUSB"/>
    <property type="match status" value="1"/>
</dbReference>
<dbReference type="Gene3D" id="2.40.420.20">
    <property type="match status" value="1"/>
</dbReference>
<organism evidence="6 7">
    <name type="scientific">Candidatus Geothrix odensensis</name>
    <dbReference type="NCBI Taxonomy" id="2954440"/>
    <lineage>
        <taxon>Bacteria</taxon>
        <taxon>Pseudomonadati</taxon>
        <taxon>Acidobacteriota</taxon>
        <taxon>Holophagae</taxon>
        <taxon>Holophagales</taxon>
        <taxon>Holophagaceae</taxon>
        <taxon>Geothrix</taxon>
    </lineage>
</organism>